<comment type="caution">
    <text evidence="2">The sequence shown here is derived from an EMBL/GenBank/DDBJ whole genome shotgun (WGS) entry which is preliminary data.</text>
</comment>
<dbReference type="SUPFAM" id="SSF82185">
    <property type="entry name" value="Histone H3 K4-specific methyltransferase SET7/9 N-terminal domain"/>
    <property type="match status" value="1"/>
</dbReference>
<protein>
    <recommendedName>
        <fullName evidence="4">Antitoxin component YwqK of the YwqJK toxin-antitoxin module</fullName>
    </recommendedName>
</protein>
<dbReference type="Pfam" id="PF07661">
    <property type="entry name" value="MORN_2"/>
    <property type="match status" value="2"/>
</dbReference>
<keyword evidence="1" id="KW-0732">Signal</keyword>
<evidence type="ECO:0000313" key="2">
    <source>
        <dbReference type="EMBL" id="MFH6983120.1"/>
    </source>
</evidence>
<accession>A0ABW7N7Y6</accession>
<proteinExistence type="predicted"/>
<dbReference type="EMBL" id="JBIPKE010000014">
    <property type="protein sequence ID" value="MFH6983120.1"/>
    <property type="molecule type" value="Genomic_DNA"/>
</dbReference>
<dbReference type="Gene3D" id="3.90.930.1">
    <property type="match status" value="1"/>
</dbReference>
<evidence type="ECO:0008006" key="4">
    <source>
        <dbReference type="Google" id="ProtNLM"/>
    </source>
</evidence>
<reference evidence="2 3" key="1">
    <citation type="journal article" date="2013" name="Int. J. Syst. Evol. Microbiol.">
        <title>Marinoscillum luteum sp. nov., isolated from marine sediment.</title>
        <authorList>
            <person name="Cha I.T."/>
            <person name="Park S.J."/>
            <person name="Kim S.J."/>
            <person name="Kim J.G."/>
            <person name="Jung M.Y."/>
            <person name="Shin K.S."/>
            <person name="Kwon K.K."/>
            <person name="Yang S.H."/>
            <person name="Seo Y.S."/>
            <person name="Rhee S.K."/>
        </authorList>
    </citation>
    <scope>NUCLEOTIDE SEQUENCE [LARGE SCALE GENOMIC DNA]</scope>
    <source>
        <strain evidence="2 3">KCTC 23939</strain>
    </source>
</reference>
<organism evidence="2 3">
    <name type="scientific">Marinoscillum luteum</name>
    <dbReference type="NCBI Taxonomy" id="861051"/>
    <lineage>
        <taxon>Bacteria</taxon>
        <taxon>Pseudomonadati</taxon>
        <taxon>Bacteroidota</taxon>
        <taxon>Cytophagia</taxon>
        <taxon>Cytophagales</taxon>
        <taxon>Reichenbachiellaceae</taxon>
        <taxon>Marinoscillum</taxon>
    </lineage>
</organism>
<name>A0ABW7N7Y6_9BACT</name>
<dbReference type="InterPro" id="IPR011652">
    <property type="entry name" value="MORN_2"/>
</dbReference>
<dbReference type="Proteomes" id="UP001610063">
    <property type="component" value="Unassembled WGS sequence"/>
</dbReference>
<keyword evidence="3" id="KW-1185">Reference proteome</keyword>
<evidence type="ECO:0000256" key="1">
    <source>
        <dbReference type="SAM" id="SignalP"/>
    </source>
</evidence>
<gene>
    <name evidence="2" type="ORF">ACHKAR_06700</name>
</gene>
<feature type="chain" id="PRO_5046481091" description="Antitoxin component YwqK of the YwqJK toxin-antitoxin module" evidence="1">
    <location>
        <begin position="19"/>
        <end position="283"/>
    </location>
</feature>
<feature type="signal peptide" evidence="1">
    <location>
        <begin position="1"/>
        <end position="18"/>
    </location>
</feature>
<sequence length="283" mass="34211">MKKILSLLVFFFMAFALMGQDGESIDELFKVNYETPLTLDMKADLEKDPLDKAETKKKEKKKNPKIYYKIKAKRGFAKQGFGDRTVVELFYYLKDKDYEGPDPYARDFYWYDFKKKKIVNSLRVKRENAGVLHGHYEKKMGDQVIEEGYFYKGMKHGRWVRYNRHDILQEKEIYWKGWPKESLLAYYDFDRTQLKEMIPVHFGEREGEYYAYHPNGKLAVVGHYQFDHRVGVWREYYDNERVKREVTYPLEAFDKKAKPVITKEWDREGHIIYDRKKYEARVN</sequence>
<dbReference type="RefSeq" id="WP_395416694.1">
    <property type="nucleotide sequence ID" value="NZ_JBIPKE010000014.1"/>
</dbReference>
<evidence type="ECO:0000313" key="3">
    <source>
        <dbReference type="Proteomes" id="UP001610063"/>
    </source>
</evidence>